<comment type="caution">
    <text evidence="2">The sequence shown here is derived from an EMBL/GenBank/DDBJ whole genome shotgun (WGS) entry which is preliminary data.</text>
</comment>
<accession>A0A820GR00</accession>
<sequence length="31" mass="3252">MHFTGPPLKSLEQAAFASQPPLGEAEHSSEG</sequence>
<feature type="non-terminal residue" evidence="2">
    <location>
        <position position="31"/>
    </location>
</feature>
<evidence type="ECO:0000313" key="3">
    <source>
        <dbReference type="Proteomes" id="UP000663874"/>
    </source>
</evidence>
<evidence type="ECO:0000256" key="1">
    <source>
        <dbReference type="SAM" id="MobiDB-lite"/>
    </source>
</evidence>
<reference evidence="2" key="1">
    <citation type="submission" date="2021-02" db="EMBL/GenBank/DDBJ databases">
        <authorList>
            <person name="Nowell W R."/>
        </authorList>
    </citation>
    <scope>NUCLEOTIDE SEQUENCE</scope>
</reference>
<dbReference type="AlphaFoldDB" id="A0A820GR00"/>
<gene>
    <name evidence="2" type="ORF">FNK824_LOCUS39910</name>
</gene>
<protein>
    <submittedName>
        <fullName evidence="2">Uncharacterized protein</fullName>
    </submittedName>
</protein>
<proteinExistence type="predicted"/>
<dbReference type="Proteomes" id="UP000663874">
    <property type="component" value="Unassembled WGS sequence"/>
</dbReference>
<evidence type="ECO:0000313" key="2">
    <source>
        <dbReference type="EMBL" id="CAF4281401.1"/>
    </source>
</evidence>
<organism evidence="2 3">
    <name type="scientific">Rotaria sordida</name>
    <dbReference type="NCBI Taxonomy" id="392033"/>
    <lineage>
        <taxon>Eukaryota</taxon>
        <taxon>Metazoa</taxon>
        <taxon>Spiralia</taxon>
        <taxon>Gnathifera</taxon>
        <taxon>Rotifera</taxon>
        <taxon>Eurotatoria</taxon>
        <taxon>Bdelloidea</taxon>
        <taxon>Philodinida</taxon>
        <taxon>Philodinidae</taxon>
        <taxon>Rotaria</taxon>
    </lineage>
</organism>
<feature type="region of interest" description="Disordered" evidence="1">
    <location>
        <begin position="1"/>
        <end position="31"/>
    </location>
</feature>
<dbReference type="EMBL" id="CAJOBE010028474">
    <property type="protein sequence ID" value="CAF4281401.1"/>
    <property type="molecule type" value="Genomic_DNA"/>
</dbReference>
<name>A0A820GR00_9BILA</name>